<evidence type="ECO:0000256" key="5">
    <source>
        <dbReference type="ARBA" id="ARBA00023136"/>
    </source>
</evidence>
<evidence type="ECO:0000313" key="11">
    <source>
        <dbReference type="WBParaSite" id="HPBE_0002237401-mRNA-1"/>
    </source>
</evidence>
<evidence type="ECO:0000256" key="7">
    <source>
        <dbReference type="SAM" id="Phobius"/>
    </source>
</evidence>
<gene>
    <name evidence="9" type="ORF">HPBE_LOCUS22373</name>
</gene>
<dbReference type="WBParaSite" id="HPBE_0002237401-mRNA-1">
    <property type="protein sequence ID" value="HPBE_0002237401-mRNA-1"/>
    <property type="gene ID" value="HPBE_0002237401"/>
</dbReference>
<proteinExistence type="predicted"/>
<dbReference type="AlphaFoldDB" id="A0A183GIC4"/>
<keyword evidence="4 7" id="KW-1133">Transmembrane helix</keyword>
<keyword evidence="3" id="KW-0547">Nucleotide-binding</keyword>
<keyword evidence="2 7" id="KW-0812">Transmembrane</keyword>
<dbReference type="GO" id="GO:0001653">
    <property type="term" value="F:peptide receptor activity"/>
    <property type="evidence" value="ECO:0007669"/>
    <property type="project" value="TreeGrafter"/>
</dbReference>
<feature type="domain" description="Receptor ligand binding region" evidence="8">
    <location>
        <begin position="2"/>
        <end position="189"/>
    </location>
</feature>
<keyword evidence="6" id="KW-0456">Lyase</keyword>
<dbReference type="GO" id="GO:0004016">
    <property type="term" value="F:adenylate cyclase activity"/>
    <property type="evidence" value="ECO:0007669"/>
    <property type="project" value="TreeGrafter"/>
</dbReference>
<evidence type="ECO:0000256" key="6">
    <source>
        <dbReference type="ARBA" id="ARBA00023239"/>
    </source>
</evidence>
<dbReference type="InterPro" id="IPR028082">
    <property type="entry name" value="Peripla_BP_I"/>
</dbReference>
<comment type="subcellular location">
    <subcellularLocation>
        <location evidence="1">Membrane</location>
    </subcellularLocation>
</comment>
<dbReference type="SUPFAM" id="SSF53822">
    <property type="entry name" value="Periplasmic binding protein-like I"/>
    <property type="match status" value="1"/>
</dbReference>
<accession>A0A183GIC4</accession>
<reference evidence="9 10" key="1">
    <citation type="submission" date="2018-11" db="EMBL/GenBank/DDBJ databases">
        <authorList>
            <consortium name="Pathogen Informatics"/>
        </authorList>
    </citation>
    <scope>NUCLEOTIDE SEQUENCE [LARGE SCALE GENOMIC DNA]</scope>
</reference>
<reference evidence="11" key="2">
    <citation type="submission" date="2019-09" db="UniProtKB">
        <authorList>
            <consortium name="WormBaseParasite"/>
        </authorList>
    </citation>
    <scope>IDENTIFICATION</scope>
</reference>
<evidence type="ECO:0000313" key="9">
    <source>
        <dbReference type="EMBL" id="VDP32168.1"/>
    </source>
</evidence>
<dbReference type="EMBL" id="UZAH01033926">
    <property type="protein sequence ID" value="VDP32168.1"/>
    <property type="molecule type" value="Genomic_DNA"/>
</dbReference>
<accession>A0A3P8DE76</accession>
<evidence type="ECO:0000259" key="8">
    <source>
        <dbReference type="Pfam" id="PF01094"/>
    </source>
</evidence>
<dbReference type="Proteomes" id="UP000050761">
    <property type="component" value="Unassembled WGS sequence"/>
</dbReference>
<feature type="transmembrane region" description="Helical" evidence="7">
    <location>
        <begin position="248"/>
        <end position="274"/>
    </location>
</feature>
<evidence type="ECO:0000256" key="3">
    <source>
        <dbReference type="ARBA" id="ARBA00022741"/>
    </source>
</evidence>
<dbReference type="Gene3D" id="3.40.50.2300">
    <property type="match status" value="1"/>
</dbReference>
<protein>
    <submittedName>
        <fullName evidence="11">ANF_receptor domain-containing protein</fullName>
    </submittedName>
</protein>
<dbReference type="GO" id="GO:0005886">
    <property type="term" value="C:plasma membrane"/>
    <property type="evidence" value="ECO:0007669"/>
    <property type="project" value="TreeGrafter"/>
</dbReference>
<dbReference type="GO" id="GO:0000166">
    <property type="term" value="F:nucleotide binding"/>
    <property type="evidence" value="ECO:0007669"/>
    <property type="project" value="UniProtKB-KW"/>
</dbReference>
<evidence type="ECO:0000256" key="4">
    <source>
        <dbReference type="ARBA" id="ARBA00022989"/>
    </source>
</evidence>
<dbReference type="Pfam" id="PF01094">
    <property type="entry name" value="ANF_receptor"/>
    <property type="match status" value="1"/>
</dbReference>
<evidence type="ECO:0000313" key="10">
    <source>
        <dbReference type="Proteomes" id="UP000050761"/>
    </source>
</evidence>
<evidence type="ECO:0000256" key="2">
    <source>
        <dbReference type="ARBA" id="ARBA00022692"/>
    </source>
</evidence>
<dbReference type="InterPro" id="IPR001828">
    <property type="entry name" value="ANF_lig-bd_rcpt"/>
</dbReference>
<organism evidence="10 11">
    <name type="scientific">Heligmosomoides polygyrus</name>
    <name type="common">Parasitic roundworm</name>
    <dbReference type="NCBI Taxonomy" id="6339"/>
    <lineage>
        <taxon>Eukaryota</taxon>
        <taxon>Metazoa</taxon>
        <taxon>Ecdysozoa</taxon>
        <taxon>Nematoda</taxon>
        <taxon>Chromadorea</taxon>
        <taxon>Rhabditida</taxon>
        <taxon>Rhabditina</taxon>
        <taxon>Rhabditomorpha</taxon>
        <taxon>Strongyloidea</taxon>
        <taxon>Heligmosomidae</taxon>
        <taxon>Heligmosomoides</taxon>
    </lineage>
</organism>
<keyword evidence="10" id="KW-1185">Reference proteome</keyword>
<keyword evidence="5 7" id="KW-0472">Membrane</keyword>
<dbReference type="OrthoDB" id="4062651at2759"/>
<name>A0A183GIC4_HELPZ</name>
<evidence type="ECO:0000256" key="1">
    <source>
        <dbReference type="ARBA" id="ARBA00004370"/>
    </source>
</evidence>
<dbReference type="InterPro" id="IPR050401">
    <property type="entry name" value="Cyclic_nucleotide_synthase"/>
</dbReference>
<dbReference type="PANTHER" id="PTHR11920:SF495">
    <property type="entry name" value="RECEPTOR-TYPE GUANYLATE CYCLASE GCY-7"/>
    <property type="match status" value="1"/>
</dbReference>
<dbReference type="GO" id="GO:0007168">
    <property type="term" value="P:receptor guanylyl cyclase signaling pathway"/>
    <property type="evidence" value="ECO:0007669"/>
    <property type="project" value="TreeGrafter"/>
</dbReference>
<sequence>MKRVSLLGMVSDEYVYVLLGTRGFGFGQLTAGEAERVDAQPIATLSNGMTPFWEDLQNNHADDAIVKDAAKRMLTVDINSDDVDPIILKQFTDNVVPRIRRDPLYCSTQACMSNEGKAMATWSRHLHDVFYLYGLSLSSSLALDPINGLSNAITLSQAMKRSFKGLTGLVTINENGTRVPLYSVYGLDSSYDQTDYLNFTITDGYVVLSKGYTDEYAIWQSRGGKRPLSVPACGFMGENCPKGFWEEYTTYVAVGGAVIGIFLIAVVTFVIYVTSLKISATFYRIRQEQIERNRLLWQIPHSKLRKPANMRELQQQSKRSLQSGPSVMTGDSRFTSETDFGSYEIYFLEKDAVLTAKYPVTGLTRNDYLKFPQV</sequence>
<dbReference type="GO" id="GO:0004383">
    <property type="term" value="F:guanylate cyclase activity"/>
    <property type="evidence" value="ECO:0007669"/>
    <property type="project" value="TreeGrafter"/>
</dbReference>
<dbReference type="PANTHER" id="PTHR11920">
    <property type="entry name" value="GUANYLYL CYCLASE"/>
    <property type="match status" value="1"/>
</dbReference>